<comment type="caution">
    <text evidence="2">The sequence shown here is derived from an EMBL/GenBank/DDBJ whole genome shotgun (WGS) entry which is preliminary data.</text>
</comment>
<name>A0ABQ9ISS5_9CUCU</name>
<protein>
    <submittedName>
        <fullName evidence="2">Uncharacterized protein</fullName>
    </submittedName>
</protein>
<sequence length="95" mass="11106">MKGVVFRSCPNNISINSHKKHGRWNEKMAETGQEEGYVLDLKWMSIIHTYFCAIVYKIGHPLYVKNRCISYIHWTSIVVFAALVWTSIGRNEIYI</sequence>
<dbReference type="EMBL" id="JAPWTJ010002802">
    <property type="protein sequence ID" value="KAJ8964392.1"/>
    <property type="molecule type" value="Genomic_DNA"/>
</dbReference>
<feature type="transmembrane region" description="Helical" evidence="1">
    <location>
        <begin position="41"/>
        <end position="59"/>
    </location>
</feature>
<gene>
    <name evidence="2" type="ORF">NQ317_007349</name>
</gene>
<keyword evidence="1" id="KW-0472">Membrane</keyword>
<accession>A0ABQ9ISS5</accession>
<evidence type="ECO:0000313" key="3">
    <source>
        <dbReference type="Proteomes" id="UP001162164"/>
    </source>
</evidence>
<evidence type="ECO:0000256" key="1">
    <source>
        <dbReference type="SAM" id="Phobius"/>
    </source>
</evidence>
<organism evidence="2 3">
    <name type="scientific">Molorchus minor</name>
    <dbReference type="NCBI Taxonomy" id="1323400"/>
    <lineage>
        <taxon>Eukaryota</taxon>
        <taxon>Metazoa</taxon>
        <taxon>Ecdysozoa</taxon>
        <taxon>Arthropoda</taxon>
        <taxon>Hexapoda</taxon>
        <taxon>Insecta</taxon>
        <taxon>Pterygota</taxon>
        <taxon>Neoptera</taxon>
        <taxon>Endopterygota</taxon>
        <taxon>Coleoptera</taxon>
        <taxon>Polyphaga</taxon>
        <taxon>Cucujiformia</taxon>
        <taxon>Chrysomeloidea</taxon>
        <taxon>Cerambycidae</taxon>
        <taxon>Lamiinae</taxon>
        <taxon>Monochamini</taxon>
        <taxon>Molorchus</taxon>
    </lineage>
</organism>
<keyword evidence="1" id="KW-1133">Transmembrane helix</keyword>
<dbReference type="Proteomes" id="UP001162164">
    <property type="component" value="Unassembled WGS sequence"/>
</dbReference>
<keyword evidence="1" id="KW-0812">Transmembrane</keyword>
<reference evidence="2" key="1">
    <citation type="journal article" date="2023" name="Insect Mol. Biol.">
        <title>Genome sequencing provides insights into the evolution of gene families encoding plant cell wall-degrading enzymes in longhorned beetles.</title>
        <authorList>
            <person name="Shin N.R."/>
            <person name="Okamura Y."/>
            <person name="Kirsch R."/>
            <person name="Pauchet Y."/>
        </authorList>
    </citation>
    <scope>NUCLEOTIDE SEQUENCE</scope>
    <source>
        <strain evidence="2">MMC_N1</strain>
    </source>
</reference>
<feature type="transmembrane region" description="Helical" evidence="1">
    <location>
        <begin position="71"/>
        <end position="88"/>
    </location>
</feature>
<evidence type="ECO:0000313" key="2">
    <source>
        <dbReference type="EMBL" id="KAJ8964392.1"/>
    </source>
</evidence>
<proteinExistence type="predicted"/>
<keyword evidence="3" id="KW-1185">Reference proteome</keyword>